<dbReference type="CDD" id="cd06989">
    <property type="entry name" value="cupin_DRT102"/>
    <property type="match status" value="1"/>
</dbReference>
<keyword evidence="1" id="KW-0732">Signal</keyword>
<reference evidence="2 3" key="1">
    <citation type="submission" date="2017-08" db="EMBL/GenBank/DDBJ databases">
        <title>A Genome Sequence of Oceanimonas doudoroffii ATCC 27123T.</title>
        <authorList>
            <person name="Brennan M.A."/>
            <person name="Maclea K.S."/>
            <person name="Mcclelland W.D."/>
            <person name="Trachtenberg A.M."/>
        </authorList>
    </citation>
    <scope>NUCLEOTIDE SEQUENCE [LARGE SCALE GENOMIC DNA]</scope>
    <source>
        <strain evidence="2 3">ATCC 27123</strain>
    </source>
</reference>
<gene>
    <name evidence="2" type="ORF">B6S08_15455</name>
</gene>
<evidence type="ECO:0008006" key="4">
    <source>
        <dbReference type="Google" id="ProtNLM"/>
    </source>
</evidence>
<evidence type="ECO:0000313" key="3">
    <source>
        <dbReference type="Proteomes" id="UP000242757"/>
    </source>
</evidence>
<feature type="signal peptide" evidence="1">
    <location>
        <begin position="1"/>
        <end position="23"/>
    </location>
</feature>
<sequence>MRVNKATLSLVLAGIFVSPLSFAEDVSMQSEVVTAEEVQWGYLNPLRGIRSPGAADLWGDRTKNTAAGMLVKFNKGFSSPPHIHNITYRGVVIEGLMHNDDPKAESMWMPTGSFWTQPAGENHITAANGEENLIYLEIDSGPYLVQPSDEHFENGEKPINLHASNMVWLSQSDMKLIKGEDAEVTALWGSNQAGELGGTLVKLPAGYTGQIHVDAEEFRGIVIKGDVTYRSAETRDEKELAAGSYFGSTGQFDHNISVSGQDAILYFRTDGRYQLLSNR</sequence>
<comment type="caution">
    <text evidence="2">The sequence shown here is derived from an EMBL/GenBank/DDBJ whole genome shotgun (WGS) entry which is preliminary data.</text>
</comment>
<evidence type="ECO:0000256" key="1">
    <source>
        <dbReference type="SAM" id="SignalP"/>
    </source>
</evidence>
<dbReference type="InterPro" id="IPR014710">
    <property type="entry name" value="RmlC-like_jellyroll"/>
</dbReference>
<dbReference type="SUPFAM" id="SSF51182">
    <property type="entry name" value="RmlC-like cupins"/>
    <property type="match status" value="1"/>
</dbReference>
<dbReference type="AlphaFoldDB" id="A0A233RBR1"/>
<dbReference type="InterPro" id="IPR028013">
    <property type="entry name" value="DUF4437"/>
</dbReference>
<dbReference type="Pfam" id="PF14499">
    <property type="entry name" value="DUF4437"/>
    <property type="match status" value="1"/>
</dbReference>
<organism evidence="2 3">
    <name type="scientific">Oceanimonas doudoroffii</name>
    <dbReference type="NCBI Taxonomy" id="84158"/>
    <lineage>
        <taxon>Bacteria</taxon>
        <taxon>Pseudomonadati</taxon>
        <taxon>Pseudomonadota</taxon>
        <taxon>Gammaproteobacteria</taxon>
        <taxon>Aeromonadales</taxon>
        <taxon>Aeromonadaceae</taxon>
        <taxon>Oceanimonas</taxon>
    </lineage>
</organism>
<dbReference type="EMBL" id="NBIM01000007">
    <property type="protein sequence ID" value="OXY80823.1"/>
    <property type="molecule type" value="Genomic_DNA"/>
</dbReference>
<dbReference type="OrthoDB" id="291085at2"/>
<dbReference type="Gene3D" id="2.60.120.10">
    <property type="entry name" value="Jelly Rolls"/>
    <property type="match status" value="2"/>
</dbReference>
<proteinExistence type="predicted"/>
<protein>
    <recommendedName>
        <fullName evidence="4">DUF4437 domain-containing protein</fullName>
    </recommendedName>
</protein>
<dbReference type="InterPro" id="IPR011051">
    <property type="entry name" value="RmlC_Cupin_sf"/>
</dbReference>
<evidence type="ECO:0000313" key="2">
    <source>
        <dbReference type="EMBL" id="OXY80823.1"/>
    </source>
</evidence>
<dbReference type="RefSeq" id="WP_094201710.1">
    <property type="nucleotide sequence ID" value="NZ_NBIM01000007.1"/>
</dbReference>
<keyword evidence="3" id="KW-1185">Reference proteome</keyword>
<dbReference type="Proteomes" id="UP000242757">
    <property type="component" value="Unassembled WGS sequence"/>
</dbReference>
<name>A0A233RBR1_9GAMM</name>
<feature type="chain" id="PRO_5013257670" description="DUF4437 domain-containing protein" evidence="1">
    <location>
        <begin position="24"/>
        <end position="279"/>
    </location>
</feature>
<accession>A0A233RBR1</accession>